<accession>A0A6H2A4H3</accession>
<name>A0A6H2A4H3_9ZZZZ</name>
<sequence length="58" mass="6647">MLLIDDIYKRSKEIVASLDGLPVNEQELVLFYALRLAQHDALMDELETKEQNDPSTRG</sequence>
<evidence type="ECO:0000313" key="1">
    <source>
        <dbReference type="EMBL" id="QJA54487.1"/>
    </source>
</evidence>
<reference evidence="1" key="1">
    <citation type="submission" date="2020-03" db="EMBL/GenBank/DDBJ databases">
        <title>The deep terrestrial virosphere.</title>
        <authorList>
            <person name="Holmfeldt K."/>
            <person name="Nilsson E."/>
            <person name="Simone D."/>
            <person name="Lopez-Fernandez M."/>
            <person name="Wu X."/>
            <person name="de Brujin I."/>
            <person name="Lundin D."/>
            <person name="Andersson A."/>
            <person name="Bertilsson S."/>
            <person name="Dopson M."/>
        </authorList>
    </citation>
    <scope>NUCLEOTIDE SEQUENCE</scope>
    <source>
        <strain evidence="1">TM448A05085</strain>
        <strain evidence="2">TM448B03798</strain>
    </source>
</reference>
<evidence type="ECO:0000313" key="2">
    <source>
        <dbReference type="EMBL" id="QJI02901.1"/>
    </source>
</evidence>
<gene>
    <name evidence="1" type="ORF">TM448A05085_0002</name>
    <name evidence="2" type="ORF">TM448B03798_0005</name>
</gene>
<dbReference type="AlphaFoldDB" id="A0A6H2A4H3"/>
<dbReference type="EMBL" id="MT144511">
    <property type="protein sequence ID" value="QJA54487.1"/>
    <property type="molecule type" value="Genomic_DNA"/>
</dbReference>
<protein>
    <submittedName>
        <fullName evidence="1">Uncharacterized protein</fullName>
    </submittedName>
</protein>
<dbReference type="EMBL" id="MT145041">
    <property type="protein sequence ID" value="QJI02901.1"/>
    <property type="molecule type" value="Genomic_DNA"/>
</dbReference>
<proteinExistence type="predicted"/>
<organism evidence="1">
    <name type="scientific">viral metagenome</name>
    <dbReference type="NCBI Taxonomy" id="1070528"/>
    <lineage>
        <taxon>unclassified sequences</taxon>
        <taxon>metagenomes</taxon>
        <taxon>organismal metagenomes</taxon>
    </lineage>
</organism>